<name>A0A8A3P826_9HELO</name>
<dbReference type="Proteomes" id="UP000672032">
    <property type="component" value="Chromosome 3"/>
</dbReference>
<evidence type="ECO:0000313" key="1">
    <source>
        <dbReference type="EMBL" id="QSZ32131.1"/>
    </source>
</evidence>
<accession>A0A8A3P826</accession>
<sequence>MWLTSLGVFTECFPQMLTIIVDLDHQKLFERALPAYFSNTKTVSLMSTMTRRHGPDWLPTTIAKYIRRLKHFDSQCLAIKYVYLSSQAHQELKLSSEWKSTQYELAVSPLELTSTRCCEQLLRVADTLSDQEIVKILLPVIDRCKKSIMVFELLAIIAKRLQSSITSRQLEYLTMIFQHKLSDRTFAGSFDLDRFFDTSPPPNLLYPNFSWLAEILFAAHHLAMAPEMELILRSIRRVAHTASENRFTTRLLPFCYSLIATLKNHSPATLHLPVLQHFFQRVLSWYIIRCKPVKPVSSKDWTQNARGSGCLDCNRLDAFLTHCKKSNLAFIVKSEDINGNFSRACHHYEVQMRVDIVQNLIRTSQNANTAEFRVDKIRTSREVMLSNYNENTKTVQDQISRLDKSSLKILLAGHYDYITRLEHVSSISAAPITSAAMELPDSRSRDVMTRPPAAGNLGVSSQSASLQIEMASPGVHGTISNNSSVGGKGSRKRKLSIDEAKFVFSAVRS</sequence>
<organism evidence="1 2">
    <name type="scientific">Monilinia vaccinii-corymbosi</name>
    <dbReference type="NCBI Taxonomy" id="61207"/>
    <lineage>
        <taxon>Eukaryota</taxon>
        <taxon>Fungi</taxon>
        <taxon>Dikarya</taxon>
        <taxon>Ascomycota</taxon>
        <taxon>Pezizomycotina</taxon>
        <taxon>Leotiomycetes</taxon>
        <taxon>Helotiales</taxon>
        <taxon>Sclerotiniaceae</taxon>
        <taxon>Monilinia</taxon>
    </lineage>
</organism>
<evidence type="ECO:0000313" key="2">
    <source>
        <dbReference type="Proteomes" id="UP000672032"/>
    </source>
</evidence>
<keyword evidence="2" id="KW-1185">Reference proteome</keyword>
<protein>
    <submittedName>
        <fullName evidence="1">Uncharacterized protein</fullName>
    </submittedName>
</protein>
<dbReference type="AlphaFoldDB" id="A0A8A3P826"/>
<gene>
    <name evidence="1" type="ORF">DSL72_001700</name>
</gene>
<dbReference type="OrthoDB" id="3560498at2759"/>
<proteinExistence type="predicted"/>
<reference evidence="1" key="1">
    <citation type="submission" date="2020-10" db="EMBL/GenBank/DDBJ databases">
        <title>Genome Sequence of Monilinia vaccinii-corymbosi Sheds Light on Mummy Berry Disease Infection of Blueberry and Mating Type.</title>
        <authorList>
            <person name="Yow A.G."/>
            <person name="Zhang Y."/>
            <person name="Bansal K."/>
            <person name="Eacker S.M."/>
            <person name="Sullivan S."/>
            <person name="Liachko I."/>
            <person name="Cubeta M.A."/>
            <person name="Rollins J.A."/>
            <person name="Ashrafi H."/>
        </authorList>
    </citation>
    <scope>NUCLEOTIDE SEQUENCE</scope>
    <source>
        <strain evidence="1">RL-1</strain>
    </source>
</reference>
<dbReference type="EMBL" id="CP063407">
    <property type="protein sequence ID" value="QSZ32131.1"/>
    <property type="molecule type" value="Genomic_DNA"/>
</dbReference>